<evidence type="ECO:0000256" key="1">
    <source>
        <dbReference type="SAM" id="MobiDB-lite"/>
    </source>
</evidence>
<feature type="region of interest" description="Disordered" evidence="1">
    <location>
        <begin position="1"/>
        <end position="72"/>
    </location>
</feature>
<dbReference type="EMBL" id="LBMM01000370">
    <property type="protein sequence ID" value="KMQ99054.1"/>
    <property type="molecule type" value="Genomic_DNA"/>
</dbReference>
<comment type="caution">
    <text evidence="2">The sequence shown here is derived from an EMBL/GenBank/DDBJ whole genome shotgun (WGS) entry which is preliminary data.</text>
</comment>
<feature type="compositionally biased region" description="Basic and acidic residues" evidence="1">
    <location>
        <begin position="18"/>
        <end position="53"/>
    </location>
</feature>
<dbReference type="PaxDb" id="67767-A0A0J7L7E6"/>
<feature type="compositionally biased region" description="Basic and acidic residues" evidence="1">
    <location>
        <begin position="1"/>
        <end position="10"/>
    </location>
</feature>
<dbReference type="AlphaFoldDB" id="A0A0J7L7E6"/>
<proteinExistence type="predicted"/>
<sequence>MGEGGRERGEGLINGRRHAPENIAGREGRKSGETARGRQERWREVRRGDRTRSGGENGIGRPQLKLTGVRKKDVDGSYKGQKMIKKLSISLPKKTVYSPDYIDYLR</sequence>
<evidence type="ECO:0000313" key="2">
    <source>
        <dbReference type="EMBL" id="KMQ99054.1"/>
    </source>
</evidence>
<dbReference type="Proteomes" id="UP000036403">
    <property type="component" value="Unassembled WGS sequence"/>
</dbReference>
<keyword evidence="3" id="KW-1185">Reference proteome</keyword>
<protein>
    <submittedName>
        <fullName evidence="2">Uncharacterized protein</fullName>
    </submittedName>
</protein>
<evidence type="ECO:0000313" key="3">
    <source>
        <dbReference type="Proteomes" id="UP000036403"/>
    </source>
</evidence>
<reference evidence="2 3" key="1">
    <citation type="submission" date="2015-04" db="EMBL/GenBank/DDBJ databases">
        <title>Lasius niger genome sequencing.</title>
        <authorList>
            <person name="Konorov E.A."/>
            <person name="Nikitin M.A."/>
            <person name="Kirill M.V."/>
            <person name="Chang P."/>
        </authorList>
    </citation>
    <scope>NUCLEOTIDE SEQUENCE [LARGE SCALE GENOMIC DNA]</scope>
    <source>
        <tissue evidence="2">Whole</tissue>
    </source>
</reference>
<accession>A0A0J7L7E6</accession>
<name>A0A0J7L7E6_LASNI</name>
<gene>
    <name evidence="2" type="ORF">RF55_1110</name>
</gene>
<organism evidence="2 3">
    <name type="scientific">Lasius niger</name>
    <name type="common">Black garden ant</name>
    <dbReference type="NCBI Taxonomy" id="67767"/>
    <lineage>
        <taxon>Eukaryota</taxon>
        <taxon>Metazoa</taxon>
        <taxon>Ecdysozoa</taxon>
        <taxon>Arthropoda</taxon>
        <taxon>Hexapoda</taxon>
        <taxon>Insecta</taxon>
        <taxon>Pterygota</taxon>
        <taxon>Neoptera</taxon>
        <taxon>Endopterygota</taxon>
        <taxon>Hymenoptera</taxon>
        <taxon>Apocrita</taxon>
        <taxon>Aculeata</taxon>
        <taxon>Formicoidea</taxon>
        <taxon>Formicidae</taxon>
        <taxon>Formicinae</taxon>
        <taxon>Lasius</taxon>
        <taxon>Lasius</taxon>
    </lineage>
</organism>